<gene>
    <name evidence="3" type="ORF">DF183_09000</name>
</gene>
<accession>A0A2U2BLC5</accession>
<dbReference type="Pfam" id="PF00857">
    <property type="entry name" value="Isochorismatase"/>
    <property type="match status" value="1"/>
</dbReference>
<evidence type="ECO:0000313" key="3">
    <source>
        <dbReference type="EMBL" id="PWE14825.1"/>
    </source>
</evidence>
<name>A0A2U2BLC5_ALCFA</name>
<evidence type="ECO:0000259" key="2">
    <source>
        <dbReference type="Pfam" id="PF00857"/>
    </source>
</evidence>
<evidence type="ECO:0000256" key="1">
    <source>
        <dbReference type="ARBA" id="ARBA00022801"/>
    </source>
</evidence>
<reference evidence="3 4" key="2">
    <citation type="submission" date="2018-05" db="EMBL/GenBank/DDBJ databases">
        <authorList>
            <person name="Lanie J.A."/>
            <person name="Ng W.-L."/>
            <person name="Kazmierczak K.M."/>
            <person name="Andrzejewski T.M."/>
            <person name="Davidsen T.M."/>
            <person name="Wayne K.J."/>
            <person name="Tettelin H."/>
            <person name="Glass J.I."/>
            <person name="Rusch D."/>
            <person name="Podicherti R."/>
            <person name="Tsui H.-C.T."/>
            <person name="Winkler M.E."/>
        </authorList>
    </citation>
    <scope>NUCLEOTIDE SEQUENCE [LARGE SCALE GENOMIC DNA]</scope>
    <source>
        <strain evidence="3 4">YBY</strain>
    </source>
</reference>
<dbReference type="AlphaFoldDB" id="A0A2U2BLC5"/>
<dbReference type="Gene3D" id="3.40.50.850">
    <property type="entry name" value="Isochorismatase-like"/>
    <property type="match status" value="1"/>
</dbReference>
<dbReference type="STRING" id="511.UZ73_08025"/>
<proteinExistence type="predicted"/>
<comment type="caution">
    <text evidence="3">The sequence shown here is derived from an EMBL/GenBank/DDBJ whole genome shotgun (WGS) entry which is preliminary data.</text>
</comment>
<dbReference type="SUPFAM" id="SSF52499">
    <property type="entry name" value="Isochorismatase-like hydrolases"/>
    <property type="match status" value="1"/>
</dbReference>
<evidence type="ECO:0000313" key="4">
    <source>
        <dbReference type="Proteomes" id="UP000245216"/>
    </source>
</evidence>
<dbReference type="InterPro" id="IPR000868">
    <property type="entry name" value="Isochorismatase-like_dom"/>
</dbReference>
<dbReference type="GO" id="GO:0016787">
    <property type="term" value="F:hydrolase activity"/>
    <property type="evidence" value="ECO:0007669"/>
    <property type="project" value="UniProtKB-KW"/>
</dbReference>
<dbReference type="PANTHER" id="PTHR43540">
    <property type="entry name" value="PEROXYUREIDOACRYLATE/UREIDOACRYLATE AMIDOHYDROLASE-RELATED"/>
    <property type="match status" value="1"/>
</dbReference>
<dbReference type="RefSeq" id="WP_109088893.1">
    <property type="nucleotide sequence ID" value="NZ_QEXO01000002.1"/>
</dbReference>
<sequence length="211" mass="23091">MAIQIDQINSGSTAVIVIDMQNDFIAPGAPLETPMGMELMPRLQKLLGHARQTGMEVIFTAHAHRRNGCDMGLFGEIYPPIQNQVGLVDETAGVDIYPEVAPQGDEVVIKKHRYSAFFGTDLDIILRTRKIDTVVITGVTTENCCHATARDAMFHGYKVAFISDATGTYNYPDMGFGAIPAEEVHRVTLGVLAVSTAHVMTTDELIQKSRQ</sequence>
<dbReference type="InterPro" id="IPR050272">
    <property type="entry name" value="Isochorismatase-like_hydrls"/>
</dbReference>
<keyword evidence="1 3" id="KW-0378">Hydrolase</keyword>
<reference evidence="3 4" key="1">
    <citation type="submission" date="2018-05" db="EMBL/GenBank/DDBJ databases">
        <title>Genome Sequence of an Efficient Indole-Degrading Bacterium, Alcaligenes sp.YBY.</title>
        <authorList>
            <person name="Yang B."/>
        </authorList>
    </citation>
    <scope>NUCLEOTIDE SEQUENCE [LARGE SCALE GENOMIC DNA]</scope>
    <source>
        <strain evidence="3 4">YBY</strain>
    </source>
</reference>
<dbReference type="PANTHER" id="PTHR43540:SF6">
    <property type="entry name" value="ISOCHORISMATASE-LIKE DOMAIN-CONTAINING PROTEIN"/>
    <property type="match status" value="1"/>
</dbReference>
<dbReference type="InterPro" id="IPR036380">
    <property type="entry name" value="Isochorismatase-like_sf"/>
</dbReference>
<dbReference type="Proteomes" id="UP000245216">
    <property type="component" value="Unassembled WGS sequence"/>
</dbReference>
<dbReference type="CDD" id="cd00431">
    <property type="entry name" value="cysteine_hydrolases"/>
    <property type="match status" value="1"/>
</dbReference>
<dbReference type="EMBL" id="QEXO01000002">
    <property type="protein sequence ID" value="PWE14825.1"/>
    <property type="molecule type" value="Genomic_DNA"/>
</dbReference>
<feature type="domain" description="Isochorismatase-like" evidence="2">
    <location>
        <begin position="13"/>
        <end position="204"/>
    </location>
</feature>
<organism evidence="3 4">
    <name type="scientific">Alcaligenes faecalis</name>
    <dbReference type="NCBI Taxonomy" id="511"/>
    <lineage>
        <taxon>Bacteria</taxon>
        <taxon>Pseudomonadati</taxon>
        <taxon>Pseudomonadota</taxon>
        <taxon>Betaproteobacteria</taxon>
        <taxon>Burkholderiales</taxon>
        <taxon>Alcaligenaceae</taxon>
        <taxon>Alcaligenes</taxon>
    </lineage>
</organism>
<protein>
    <submittedName>
        <fullName evidence="3">Cysteine hydrolase</fullName>
    </submittedName>
</protein>